<organism evidence="8 9">
    <name type="scientific">Tersicoccus phoenicis</name>
    <dbReference type="NCBI Taxonomy" id="554083"/>
    <lineage>
        <taxon>Bacteria</taxon>
        <taxon>Bacillati</taxon>
        <taxon>Actinomycetota</taxon>
        <taxon>Actinomycetes</taxon>
        <taxon>Micrococcales</taxon>
        <taxon>Micrococcaceae</taxon>
        <taxon>Tersicoccus</taxon>
    </lineage>
</organism>
<comment type="caution">
    <text evidence="8">The sequence shown here is derived from an EMBL/GenBank/DDBJ whole genome shotgun (WGS) entry which is preliminary data.</text>
</comment>
<evidence type="ECO:0000256" key="3">
    <source>
        <dbReference type="ARBA" id="ARBA00022723"/>
    </source>
</evidence>
<dbReference type="InterPro" id="IPR002716">
    <property type="entry name" value="PIN_dom"/>
</dbReference>
<evidence type="ECO:0000256" key="1">
    <source>
        <dbReference type="ARBA" id="ARBA00022649"/>
    </source>
</evidence>
<dbReference type="GO" id="GO:0004540">
    <property type="term" value="F:RNA nuclease activity"/>
    <property type="evidence" value="ECO:0007669"/>
    <property type="project" value="InterPro"/>
</dbReference>
<dbReference type="GO" id="GO:0016787">
    <property type="term" value="F:hydrolase activity"/>
    <property type="evidence" value="ECO:0007669"/>
    <property type="project" value="UniProtKB-KW"/>
</dbReference>
<comment type="function">
    <text evidence="6">Toxic component of a toxin-antitoxin (TA) system. An RNase.</text>
</comment>
<dbReference type="OrthoDB" id="1525146at2"/>
<dbReference type="EC" id="3.1.-.-" evidence="6"/>
<comment type="cofactor">
    <cofactor evidence="6">
        <name>Mg(2+)</name>
        <dbReference type="ChEBI" id="CHEBI:18420"/>
    </cofactor>
</comment>
<feature type="binding site" evidence="6">
    <location>
        <position position="91"/>
    </location>
    <ligand>
        <name>Mg(2+)</name>
        <dbReference type="ChEBI" id="CHEBI:18420"/>
    </ligand>
</feature>
<dbReference type="Proteomes" id="UP000187085">
    <property type="component" value="Unassembled WGS sequence"/>
</dbReference>
<evidence type="ECO:0000259" key="7">
    <source>
        <dbReference type="Pfam" id="PF01850"/>
    </source>
</evidence>
<evidence type="ECO:0000256" key="2">
    <source>
        <dbReference type="ARBA" id="ARBA00022722"/>
    </source>
</evidence>
<dbReference type="GO" id="GO:0000287">
    <property type="term" value="F:magnesium ion binding"/>
    <property type="evidence" value="ECO:0007669"/>
    <property type="project" value="UniProtKB-UniRule"/>
</dbReference>
<name>A0A1R1LGM4_9MICC</name>
<dbReference type="Gene3D" id="3.40.50.1010">
    <property type="entry name" value="5'-nuclease"/>
    <property type="match status" value="1"/>
</dbReference>
<accession>A0A1R1LGM4</accession>
<dbReference type="EMBL" id="MRDE01000021">
    <property type="protein sequence ID" value="OMH26683.1"/>
    <property type="molecule type" value="Genomic_DNA"/>
</dbReference>
<keyword evidence="6" id="KW-0800">Toxin</keyword>
<feature type="binding site" evidence="6">
    <location>
        <position position="6"/>
    </location>
    <ligand>
        <name>Mg(2+)</name>
        <dbReference type="ChEBI" id="CHEBI:18420"/>
    </ligand>
</feature>
<protein>
    <recommendedName>
        <fullName evidence="6">Ribonuclease VapC</fullName>
        <shortName evidence="6">RNase VapC</shortName>
        <ecNumber evidence="6">3.1.-.-</ecNumber>
    </recommendedName>
    <alternativeName>
        <fullName evidence="6">Toxin VapC</fullName>
    </alternativeName>
</protein>
<feature type="domain" description="PIN" evidence="7">
    <location>
        <begin position="4"/>
        <end position="119"/>
    </location>
</feature>
<keyword evidence="4 6" id="KW-0378">Hydrolase</keyword>
<dbReference type="InterPro" id="IPR029060">
    <property type="entry name" value="PIN-like_dom_sf"/>
</dbReference>
<dbReference type="RefSeq" id="WP_076702706.1">
    <property type="nucleotide sequence ID" value="NZ_MRDE01000021.1"/>
</dbReference>
<sequence length="130" mass="14216">MVHYCDTSALVKLVTAEAETVALRTWLSEATRELISSDLTRTELMRAVRRAAPELAQQARLVLDSIDLIRVSTADFDAAGRLDPVDLRSLDALHLTMAMRLGDDLESLVTYDERLARAAAQYGVGVSTPG</sequence>
<keyword evidence="2 6" id="KW-0540">Nuclease</keyword>
<keyword evidence="5 6" id="KW-0460">Magnesium</keyword>
<gene>
    <name evidence="6" type="primary">vapC</name>
    <name evidence="8" type="ORF">BKD30_04650</name>
</gene>
<dbReference type="SUPFAM" id="SSF88723">
    <property type="entry name" value="PIN domain-like"/>
    <property type="match status" value="1"/>
</dbReference>
<evidence type="ECO:0000313" key="8">
    <source>
        <dbReference type="EMBL" id="OMH26683.1"/>
    </source>
</evidence>
<evidence type="ECO:0000313" key="9">
    <source>
        <dbReference type="Proteomes" id="UP000187085"/>
    </source>
</evidence>
<keyword evidence="1 6" id="KW-1277">Toxin-antitoxin system</keyword>
<dbReference type="Pfam" id="PF01850">
    <property type="entry name" value="PIN"/>
    <property type="match status" value="1"/>
</dbReference>
<evidence type="ECO:0000256" key="6">
    <source>
        <dbReference type="HAMAP-Rule" id="MF_00265"/>
    </source>
</evidence>
<dbReference type="HAMAP" id="MF_00265">
    <property type="entry name" value="VapC_Nob1"/>
    <property type="match status" value="1"/>
</dbReference>
<reference evidence="8 9" key="1">
    <citation type="submission" date="2016-12" db="EMBL/GenBank/DDBJ databases">
        <title>Draft genome of Tersicoccus phoenicis 1P05MA.</title>
        <authorList>
            <person name="Nakajima Y."/>
            <person name="Yoshizawa S."/>
            <person name="Nakamura K."/>
            <person name="Ogura Y."/>
            <person name="Hayashi T."/>
            <person name="Kogure K."/>
        </authorList>
    </citation>
    <scope>NUCLEOTIDE SEQUENCE [LARGE SCALE GENOMIC DNA]</scope>
    <source>
        <strain evidence="8 9">1p05MA</strain>
    </source>
</reference>
<dbReference type="GO" id="GO:0090729">
    <property type="term" value="F:toxin activity"/>
    <property type="evidence" value="ECO:0007669"/>
    <property type="project" value="UniProtKB-KW"/>
</dbReference>
<comment type="similarity">
    <text evidence="6">Belongs to the PINc/VapC protein family.</text>
</comment>
<dbReference type="InterPro" id="IPR022907">
    <property type="entry name" value="VapC_family"/>
</dbReference>
<keyword evidence="9" id="KW-1185">Reference proteome</keyword>
<dbReference type="AlphaFoldDB" id="A0A1R1LGM4"/>
<evidence type="ECO:0000256" key="4">
    <source>
        <dbReference type="ARBA" id="ARBA00022801"/>
    </source>
</evidence>
<dbReference type="CDD" id="cd09874">
    <property type="entry name" value="PIN_MT3492-like"/>
    <property type="match status" value="1"/>
</dbReference>
<proteinExistence type="inferred from homology"/>
<keyword evidence="3 6" id="KW-0479">Metal-binding</keyword>
<dbReference type="STRING" id="554083.BKD30_04650"/>
<evidence type="ECO:0000256" key="5">
    <source>
        <dbReference type="ARBA" id="ARBA00022842"/>
    </source>
</evidence>